<evidence type="ECO:0000256" key="4">
    <source>
        <dbReference type="ARBA" id="ARBA00022741"/>
    </source>
</evidence>
<evidence type="ECO:0000256" key="1">
    <source>
        <dbReference type="ARBA" id="ARBA00005594"/>
    </source>
</evidence>
<dbReference type="AlphaFoldDB" id="A0A0A9XK38"/>
<keyword evidence="6" id="KW-0648">Protein biosynthesis</keyword>
<reference evidence="11" key="2">
    <citation type="submission" date="2014-07" db="EMBL/GenBank/DDBJ databases">
        <authorList>
            <person name="Hull J."/>
        </authorList>
    </citation>
    <scope>NUCLEOTIDE SEQUENCE</scope>
</reference>
<proteinExistence type="inferred from homology"/>
<accession>A0A0A9XK38</accession>
<comment type="similarity">
    <text evidence="1">Belongs to the class-I aminoacyl-tRNA synthetase family.</text>
</comment>
<evidence type="ECO:0000256" key="8">
    <source>
        <dbReference type="ARBA" id="ARBA00029936"/>
    </source>
</evidence>
<dbReference type="GO" id="GO:0005524">
    <property type="term" value="F:ATP binding"/>
    <property type="evidence" value="ECO:0007669"/>
    <property type="project" value="UniProtKB-KW"/>
</dbReference>
<dbReference type="EMBL" id="GBHO01026124">
    <property type="protein sequence ID" value="JAG17480.1"/>
    <property type="molecule type" value="Transcribed_RNA"/>
</dbReference>
<evidence type="ECO:0000259" key="10">
    <source>
        <dbReference type="Pfam" id="PF13603"/>
    </source>
</evidence>
<dbReference type="PANTHER" id="PTHR11946:SF109">
    <property type="entry name" value="VALINE--TRNA LIGASE"/>
    <property type="match status" value="1"/>
</dbReference>
<reference evidence="11" key="1">
    <citation type="journal article" date="2014" name="PLoS ONE">
        <title>Transcriptome-Based Identification of ABC Transporters in the Western Tarnished Plant Bug Lygus hesperus.</title>
        <authorList>
            <person name="Hull J.J."/>
            <person name="Chaney K."/>
            <person name="Geib S.M."/>
            <person name="Fabrick J.A."/>
            <person name="Brent C.S."/>
            <person name="Walsh D."/>
            <person name="Lavine L.C."/>
        </authorList>
    </citation>
    <scope>NUCLEOTIDE SEQUENCE</scope>
</reference>
<dbReference type="GO" id="GO:0002161">
    <property type="term" value="F:aminoacyl-tRNA deacylase activity"/>
    <property type="evidence" value="ECO:0007669"/>
    <property type="project" value="InterPro"/>
</dbReference>
<evidence type="ECO:0000256" key="2">
    <source>
        <dbReference type="ARBA" id="ARBA00013169"/>
    </source>
</evidence>
<keyword evidence="7" id="KW-0030">Aminoacyl-tRNA synthetase</keyword>
<dbReference type="FunFam" id="3.90.740.10:FF:000005">
    <property type="entry name" value="Valine--tRNA ligase, mitochondrial"/>
    <property type="match status" value="1"/>
</dbReference>
<dbReference type="InterPro" id="IPR025709">
    <property type="entry name" value="Leu_tRNA-synth_edit"/>
</dbReference>
<evidence type="ECO:0000256" key="5">
    <source>
        <dbReference type="ARBA" id="ARBA00022840"/>
    </source>
</evidence>
<evidence type="ECO:0000256" key="9">
    <source>
        <dbReference type="ARBA" id="ARBA00047552"/>
    </source>
</evidence>
<dbReference type="SUPFAM" id="SSF50677">
    <property type="entry name" value="ValRS/IleRS/LeuRS editing domain"/>
    <property type="match status" value="1"/>
</dbReference>
<name>A0A0A9XK38_LYGHE</name>
<keyword evidence="3 11" id="KW-0436">Ligase</keyword>
<keyword evidence="5" id="KW-0067">ATP-binding</keyword>
<evidence type="ECO:0000313" key="11">
    <source>
        <dbReference type="EMBL" id="JAG17480.1"/>
    </source>
</evidence>
<dbReference type="InterPro" id="IPR009008">
    <property type="entry name" value="Val/Leu/Ile-tRNA-synth_edit"/>
</dbReference>
<dbReference type="InterPro" id="IPR002303">
    <property type="entry name" value="Valyl-tRNA_ligase"/>
</dbReference>
<gene>
    <name evidence="11" type="primary">vas2_2</name>
    <name evidence="11" type="ORF">CM83_6863</name>
</gene>
<evidence type="ECO:0000256" key="3">
    <source>
        <dbReference type="ARBA" id="ARBA00022598"/>
    </source>
</evidence>
<dbReference type="GO" id="GO:0004832">
    <property type="term" value="F:valine-tRNA ligase activity"/>
    <property type="evidence" value="ECO:0007669"/>
    <property type="project" value="UniProtKB-EC"/>
</dbReference>
<dbReference type="Gene3D" id="3.90.740.10">
    <property type="entry name" value="Valyl/Leucyl/Isoleucyl-tRNA synthetase, editing domain"/>
    <property type="match status" value="1"/>
</dbReference>
<keyword evidence="4" id="KW-0547">Nucleotide-binding</keyword>
<evidence type="ECO:0000256" key="7">
    <source>
        <dbReference type="ARBA" id="ARBA00023146"/>
    </source>
</evidence>
<dbReference type="EC" id="6.1.1.9" evidence="2"/>
<dbReference type="Pfam" id="PF13603">
    <property type="entry name" value="tRNA-synt_1_2"/>
    <property type="match status" value="1"/>
</dbReference>
<dbReference type="PANTHER" id="PTHR11946">
    <property type="entry name" value="VALYL-TRNA SYNTHETASES"/>
    <property type="match status" value="1"/>
</dbReference>
<comment type="catalytic activity">
    <reaction evidence="9">
        <text>tRNA(Val) + L-valine + ATP = L-valyl-tRNA(Val) + AMP + diphosphate</text>
        <dbReference type="Rhea" id="RHEA:10704"/>
        <dbReference type="Rhea" id="RHEA-COMP:9672"/>
        <dbReference type="Rhea" id="RHEA-COMP:9708"/>
        <dbReference type="ChEBI" id="CHEBI:30616"/>
        <dbReference type="ChEBI" id="CHEBI:33019"/>
        <dbReference type="ChEBI" id="CHEBI:57762"/>
        <dbReference type="ChEBI" id="CHEBI:78442"/>
        <dbReference type="ChEBI" id="CHEBI:78537"/>
        <dbReference type="ChEBI" id="CHEBI:456215"/>
        <dbReference type="EC" id="6.1.1.9"/>
    </reaction>
</comment>
<organism evidence="11">
    <name type="scientific">Lygus hesperus</name>
    <name type="common">Western plant bug</name>
    <dbReference type="NCBI Taxonomy" id="30085"/>
    <lineage>
        <taxon>Eukaryota</taxon>
        <taxon>Metazoa</taxon>
        <taxon>Ecdysozoa</taxon>
        <taxon>Arthropoda</taxon>
        <taxon>Hexapoda</taxon>
        <taxon>Insecta</taxon>
        <taxon>Pterygota</taxon>
        <taxon>Neoptera</taxon>
        <taxon>Paraneoptera</taxon>
        <taxon>Hemiptera</taxon>
        <taxon>Heteroptera</taxon>
        <taxon>Panheteroptera</taxon>
        <taxon>Cimicomorpha</taxon>
        <taxon>Miridae</taxon>
        <taxon>Mirini</taxon>
        <taxon>Lygus</taxon>
    </lineage>
</organism>
<dbReference type="GO" id="GO:0006438">
    <property type="term" value="P:valyl-tRNA aminoacylation"/>
    <property type="evidence" value="ECO:0007669"/>
    <property type="project" value="InterPro"/>
</dbReference>
<evidence type="ECO:0000256" key="6">
    <source>
        <dbReference type="ARBA" id="ARBA00022917"/>
    </source>
</evidence>
<protein>
    <recommendedName>
        <fullName evidence="2">valine--tRNA ligase</fullName>
        <ecNumber evidence="2">6.1.1.9</ecNumber>
    </recommendedName>
    <alternativeName>
        <fullName evidence="8">Valyl-tRNA synthetase</fullName>
    </alternativeName>
</protein>
<sequence>MGVLTHIAYKVADCDNGDDEIVIATTRPETLLGDVAVAVHPDDPRYTKYHGKRLRCPFRDDTIPVITDATLVDMNFGTGVVKITPAHDPNDFETGQRHNLPQLTVIDLNGNINCPGPFYGMHRFDCRNEIVKKLEEM</sequence>
<feature type="domain" description="Leucyl-tRNA synthetase editing" evidence="10">
    <location>
        <begin position="54"/>
        <end position="108"/>
    </location>
</feature>
<dbReference type="GO" id="GO:0005829">
    <property type="term" value="C:cytosol"/>
    <property type="evidence" value="ECO:0007669"/>
    <property type="project" value="TreeGrafter"/>
</dbReference>